<dbReference type="EMBL" id="JACAGB010000003">
    <property type="protein sequence ID" value="KAF6374291.1"/>
    <property type="molecule type" value="Genomic_DNA"/>
</dbReference>
<evidence type="ECO:0000313" key="3">
    <source>
        <dbReference type="Proteomes" id="UP000558488"/>
    </source>
</evidence>
<comment type="caution">
    <text evidence="2">The sequence shown here is derived from an EMBL/GenBank/DDBJ whole genome shotgun (WGS) entry which is preliminary data.</text>
</comment>
<gene>
    <name evidence="2" type="ORF">mPipKuh1_009514</name>
</gene>
<reference evidence="2 3" key="1">
    <citation type="journal article" date="2020" name="Nature">
        <title>Six reference-quality genomes reveal evolution of bat adaptations.</title>
        <authorList>
            <person name="Jebb D."/>
            <person name="Huang Z."/>
            <person name="Pippel M."/>
            <person name="Hughes G.M."/>
            <person name="Lavrichenko K."/>
            <person name="Devanna P."/>
            <person name="Winkler S."/>
            <person name="Jermiin L.S."/>
            <person name="Skirmuntt E.C."/>
            <person name="Katzourakis A."/>
            <person name="Burkitt-Gray L."/>
            <person name="Ray D.A."/>
            <person name="Sullivan K.A.M."/>
            <person name="Roscito J.G."/>
            <person name="Kirilenko B.M."/>
            <person name="Davalos L.M."/>
            <person name="Corthals A.P."/>
            <person name="Power M.L."/>
            <person name="Jones G."/>
            <person name="Ransome R.D."/>
            <person name="Dechmann D.K.N."/>
            <person name="Locatelli A.G."/>
            <person name="Puechmaille S.J."/>
            <person name="Fedrigo O."/>
            <person name="Jarvis E.D."/>
            <person name="Hiller M."/>
            <person name="Vernes S.C."/>
            <person name="Myers E.W."/>
            <person name="Teeling E.C."/>
        </authorList>
    </citation>
    <scope>NUCLEOTIDE SEQUENCE [LARGE SCALE GENOMIC DNA]</scope>
    <source>
        <strain evidence="2">MPipKuh1</strain>
        <tissue evidence="2">Flight muscle</tissue>
    </source>
</reference>
<evidence type="ECO:0000313" key="2">
    <source>
        <dbReference type="EMBL" id="KAF6374291.1"/>
    </source>
</evidence>
<keyword evidence="1" id="KW-0732">Signal</keyword>
<protein>
    <submittedName>
        <fullName evidence="2">Uncharacterized protein</fullName>
    </submittedName>
</protein>
<name>A0A7J7ZJF6_PIPKU</name>
<dbReference type="AlphaFoldDB" id="A0A7J7ZJF6"/>
<keyword evidence="3" id="KW-1185">Reference proteome</keyword>
<dbReference type="Proteomes" id="UP000558488">
    <property type="component" value="Unassembled WGS sequence"/>
</dbReference>
<proteinExistence type="predicted"/>
<accession>A0A7J7ZJF6</accession>
<feature type="chain" id="PRO_5029501650" evidence="1">
    <location>
        <begin position="20"/>
        <end position="131"/>
    </location>
</feature>
<feature type="signal peptide" evidence="1">
    <location>
        <begin position="1"/>
        <end position="19"/>
    </location>
</feature>
<evidence type="ECO:0000256" key="1">
    <source>
        <dbReference type="SAM" id="SignalP"/>
    </source>
</evidence>
<organism evidence="2 3">
    <name type="scientific">Pipistrellus kuhlii</name>
    <name type="common">Kuhl's pipistrelle</name>
    <dbReference type="NCBI Taxonomy" id="59472"/>
    <lineage>
        <taxon>Eukaryota</taxon>
        <taxon>Metazoa</taxon>
        <taxon>Chordata</taxon>
        <taxon>Craniata</taxon>
        <taxon>Vertebrata</taxon>
        <taxon>Euteleostomi</taxon>
        <taxon>Mammalia</taxon>
        <taxon>Eutheria</taxon>
        <taxon>Laurasiatheria</taxon>
        <taxon>Chiroptera</taxon>
        <taxon>Yangochiroptera</taxon>
        <taxon>Vespertilionidae</taxon>
        <taxon>Pipistrellus</taxon>
    </lineage>
</organism>
<sequence>MTISLLSLLQFSKLVPIHCLTGASQTELCELFSSQPANVHLADREGAQRHFPETKAAELSLKPHLLDRIRYFFYEGQKGLKSKQRNWTAEKEALTAWAFHEGEKLITKRLFLWTQNVSFHFFLFNTRALLF</sequence>